<evidence type="ECO:0000313" key="1">
    <source>
        <dbReference type="EMBL" id="QEO10333.1"/>
    </source>
</evidence>
<dbReference type="RefSeq" id="WP_149325750.1">
    <property type="nucleotide sequence ID" value="NZ_CP043504.1"/>
</dbReference>
<gene>
    <name evidence="1" type="ORF">FLP23_10135</name>
</gene>
<reference evidence="1 2" key="1">
    <citation type="submission" date="2019-09" db="EMBL/GenBank/DDBJ databases">
        <title>Genome sequencing of strain KACC 19322.</title>
        <authorList>
            <person name="Heo J."/>
            <person name="Kim S.-J."/>
            <person name="Kim J.-S."/>
            <person name="Hong S.-B."/>
            <person name="Kwon S.-W."/>
        </authorList>
    </citation>
    <scope>NUCLEOTIDE SEQUENCE [LARGE SCALE GENOMIC DNA]</scope>
    <source>
        <strain evidence="1 2">KACC 19322</strain>
    </source>
</reference>
<organism evidence="1 2">
    <name type="scientific">Protaetiibacter larvae</name>
    <dbReference type="NCBI Taxonomy" id="2592654"/>
    <lineage>
        <taxon>Bacteria</taxon>
        <taxon>Bacillati</taxon>
        <taxon>Actinomycetota</taxon>
        <taxon>Actinomycetes</taxon>
        <taxon>Micrococcales</taxon>
        <taxon>Microbacteriaceae</taxon>
        <taxon>Protaetiibacter</taxon>
    </lineage>
</organism>
<accession>A0A5C1Y899</accession>
<dbReference type="KEGG" id="lyk:FLP23_10135"/>
<evidence type="ECO:0000313" key="2">
    <source>
        <dbReference type="Proteomes" id="UP000322159"/>
    </source>
</evidence>
<dbReference type="EMBL" id="CP043504">
    <property type="protein sequence ID" value="QEO10333.1"/>
    <property type="molecule type" value="Genomic_DNA"/>
</dbReference>
<proteinExistence type="predicted"/>
<dbReference type="OrthoDB" id="4937256at2"/>
<keyword evidence="2" id="KW-1185">Reference proteome</keyword>
<dbReference type="PROSITE" id="PS51257">
    <property type="entry name" value="PROKAR_LIPOPROTEIN"/>
    <property type="match status" value="1"/>
</dbReference>
<dbReference type="Proteomes" id="UP000322159">
    <property type="component" value="Chromosome"/>
</dbReference>
<sequence length="167" mass="17230">MRASRLGAVGSLLVLVLGGGLAGCAAPVTASCVSWVDLSDADAMAETAVLIVAGVADPADGTVELFSGPGDRHRVVVEEVLKGDFSGDELWAAAPRDYCVAEPPQPATDPIPSGERILLFLLPASRDPAASEVPDELAQVEAWRTLTPLAGVLPFPEGSEPPFDTGR</sequence>
<dbReference type="AlphaFoldDB" id="A0A5C1Y899"/>
<name>A0A5C1Y899_9MICO</name>
<protein>
    <submittedName>
        <fullName evidence="1">Uncharacterized protein</fullName>
    </submittedName>
</protein>